<gene>
    <name evidence="3" type="ORF">Aau02nite_60840</name>
</gene>
<feature type="domain" description="Flavin reductase like" evidence="2">
    <location>
        <begin position="24"/>
        <end position="171"/>
    </location>
</feature>
<dbReference type="PANTHER" id="PTHR30466:SF1">
    <property type="entry name" value="FMN REDUCTASE (NADH) RUTF"/>
    <property type="match status" value="1"/>
</dbReference>
<sequence>MTSSDDDAVQATLLDERRHLRRAFGAFATGVTVVTIGGGNPHGMTANSFTTVSLDPPLALVCVDRLAVMHARLEVASVFGVSVLAAGHEKVARYFADGDRPTGPAQFADVDWEPGQRTGVPMISGALAWFECEVWRQYHGGDHTIFVGRVLTAERHGDDAGLLFHYGELCS</sequence>
<dbReference type="Gene3D" id="2.30.110.10">
    <property type="entry name" value="Electron Transport, Fmn-binding Protein, Chain A"/>
    <property type="match status" value="1"/>
</dbReference>
<dbReference type="InterPro" id="IPR050268">
    <property type="entry name" value="NADH-dep_flavin_reductase"/>
</dbReference>
<evidence type="ECO:0000313" key="3">
    <source>
        <dbReference type="EMBL" id="GIM74410.1"/>
    </source>
</evidence>
<dbReference type="EMBL" id="BOQL01000050">
    <property type="protein sequence ID" value="GIM74410.1"/>
    <property type="molecule type" value="Genomic_DNA"/>
</dbReference>
<dbReference type="InterPro" id="IPR002563">
    <property type="entry name" value="Flavin_Rdtase-like_dom"/>
</dbReference>
<protein>
    <submittedName>
        <fullName evidence="3">Oxidoreductase</fullName>
    </submittedName>
</protein>
<proteinExistence type="predicted"/>
<dbReference type="RefSeq" id="WP_212991993.1">
    <property type="nucleotide sequence ID" value="NZ_BAABEA010000030.1"/>
</dbReference>
<keyword evidence="4" id="KW-1185">Reference proteome</keyword>
<reference evidence="3" key="1">
    <citation type="submission" date="2021-03" db="EMBL/GenBank/DDBJ databases">
        <title>Whole genome shotgun sequence of Actinoplanes auranticolor NBRC 12245.</title>
        <authorList>
            <person name="Komaki H."/>
            <person name="Tamura T."/>
        </authorList>
    </citation>
    <scope>NUCLEOTIDE SEQUENCE</scope>
    <source>
        <strain evidence="3">NBRC 12245</strain>
    </source>
</reference>
<name>A0A919VT20_9ACTN</name>
<dbReference type="Proteomes" id="UP000681340">
    <property type="component" value="Unassembled WGS sequence"/>
</dbReference>
<dbReference type="AlphaFoldDB" id="A0A919VT20"/>
<dbReference type="GO" id="GO:0042602">
    <property type="term" value="F:riboflavin reductase (NADPH) activity"/>
    <property type="evidence" value="ECO:0007669"/>
    <property type="project" value="TreeGrafter"/>
</dbReference>
<keyword evidence="1" id="KW-0560">Oxidoreductase</keyword>
<dbReference type="PANTHER" id="PTHR30466">
    <property type="entry name" value="FLAVIN REDUCTASE"/>
    <property type="match status" value="1"/>
</dbReference>
<dbReference type="SUPFAM" id="SSF50475">
    <property type="entry name" value="FMN-binding split barrel"/>
    <property type="match status" value="1"/>
</dbReference>
<dbReference type="SMART" id="SM00903">
    <property type="entry name" value="Flavin_Reduct"/>
    <property type="match status" value="1"/>
</dbReference>
<accession>A0A919VT20</accession>
<evidence type="ECO:0000256" key="1">
    <source>
        <dbReference type="ARBA" id="ARBA00023002"/>
    </source>
</evidence>
<evidence type="ECO:0000313" key="4">
    <source>
        <dbReference type="Proteomes" id="UP000681340"/>
    </source>
</evidence>
<evidence type="ECO:0000259" key="2">
    <source>
        <dbReference type="SMART" id="SM00903"/>
    </source>
</evidence>
<organism evidence="3 4">
    <name type="scientific">Actinoplanes auranticolor</name>
    <dbReference type="NCBI Taxonomy" id="47988"/>
    <lineage>
        <taxon>Bacteria</taxon>
        <taxon>Bacillati</taxon>
        <taxon>Actinomycetota</taxon>
        <taxon>Actinomycetes</taxon>
        <taxon>Micromonosporales</taxon>
        <taxon>Micromonosporaceae</taxon>
        <taxon>Actinoplanes</taxon>
    </lineage>
</organism>
<dbReference type="InterPro" id="IPR012349">
    <property type="entry name" value="Split_barrel_FMN-bd"/>
</dbReference>
<dbReference type="Pfam" id="PF01613">
    <property type="entry name" value="Flavin_Reduct"/>
    <property type="match status" value="1"/>
</dbReference>
<dbReference type="GO" id="GO:0010181">
    <property type="term" value="F:FMN binding"/>
    <property type="evidence" value="ECO:0007669"/>
    <property type="project" value="InterPro"/>
</dbReference>
<comment type="caution">
    <text evidence="3">The sequence shown here is derived from an EMBL/GenBank/DDBJ whole genome shotgun (WGS) entry which is preliminary data.</text>
</comment>